<organism evidence="1 2">
    <name type="scientific">Hyalomma asiaticum</name>
    <name type="common">Tick</name>
    <dbReference type="NCBI Taxonomy" id="266040"/>
    <lineage>
        <taxon>Eukaryota</taxon>
        <taxon>Metazoa</taxon>
        <taxon>Ecdysozoa</taxon>
        <taxon>Arthropoda</taxon>
        <taxon>Chelicerata</taxon>
        <taxon>Arachnida</taxon>
        <taxon>Acari</taxon>
        <taxon>Parasitiformes</taxon>
        <taxon>Ixodida</taxon>
        <taxon>Ixodoidea</taxon>
        <taxon>Ixodidae</taxon>
        <taxon>Hyalomminae</taxon>
        <taxon>Hyalomma</taxon>
    </lineage>
</organism>
<gene>
    <name evidence="1" type="ORF">HPB50_010241</name>
</gene>
<name>A0ACB7SFJ2_HYAAI</name>
<dbReference type="EMBL" id="CM023484">
    <property type="protein sequence ID" value="KAH6932847.1"/>
    <property type="molecule type" value="Genomic_DNA"/>
</dbReference>
<evidence type="ECO:0000313" key="1">
    <source>
        <dbReference type="EMBL" id="KAH6932847.1"/>
    </source>
</evidence>
<reference evidence="1" key="1">
    <citation type="submission" date="2020-05" db="EMBL/GenBank/DDBJ databases">
        <title>Large-scale comparative analyses of tick genomes elucidate their genetic diversity and vector capacities.</title>
        <authorList>
            <person name="Jia N."/>
            <person name="Wang J."/>
            <person name="Shi W."/>
            <person name="Du L."/>
            <person name="Sun Y."/>
            <person name="Zhan W."/>
            <person name="Jiang J."/>
            <person name="Wang Q."/>
            <person name="Zhang B."/>
            <person name="Ji P."/>
            <person name="Sakyi L.B."/>
            <person name="Cui X."/>
            <person name="Yuan T."/>
            <person name="Jiang B."/>
            <person name="Yang W."/>
            <person name="Lam T.T.-Y."/>
            <person name="Chang Q."/>
            <person name="Ding S."/>
            <person name="Wang X."/>
            <person name="Zhu J."/>
            <person name="Ruan X."/>
            <person name="Zhao L."/>
            <person name="Wei J."/>
            <person name="Que T."/>
            <person name="Du C."/>
            <person name="Cheng J."/>
            <person name="Dai P."/>
            <person name="Han X."/>
            <person name="Huang E."/>
            <person name="Gao Y."/>
            <person name="Liu J."/>
            <person name="Shao H."/>
            <person name="Ye R."/>
            <person name="Li L."/>
            <person name="Wei W."/>
            <person name="Wang X."/>
            <person name="Wang C."/>
            <person name="Yang T."/>
            <person name="Huo Q."/>
            <person name="Li W."/>
            <person name="Guo W."/>
            <person name="Chen H."/>
            <person name="Zhou L."/>
            <person name="Ni X."/>
            <person name="Tian J."/>
            <person name="Zhou Y."/>
            <person name="Sheng Y."/>
            <person name="Liu T."/>
            <person name="Pan Y."/>
            <person name="Xia L."/>
            <person name="Li J."/>
            <person name="Zhao F."/>
            <person name="Cao W."/>
        </authorList>
    </citation>
    <scope>NUCLEOTIDE SEQUENCE</scope>
    <source>
        <strain evidence="1">Hyas-2018</strain>
    </source>
</reference>
<proteinExistence type="predicted"/>
<keyword evidence="2" id="KW-1185">Reference proteome</keyword>
<comment type="caution">
    <text evidence="1">The sequence shown here is derived from an EMBL/GenBank/DDBJ whole genome shotgun (WGS) entry which is preliminary data.</text>
</comment>
<dbReference type="Proteomes" id="UP000821845">
    <property type="component" value="Chromosome 4"/>
</dbReference>
<sequence>MLPRLHPPLRPFKPGQQGQLSWLDALLEMSGITDQPTKHALLCSTLLANLQYLSAASSASPRPCNALRAAVLAYNGEPYHPPYLEHFASAVAKCAAVPGPRPTHASDPPPNPVMTNGTSRPSSTSSLS</sequence>
<accession>A0ACB7SFJ2</accession>
<protein>
    <submittedName>
        <fullName evidence="1">Uncharacterized protein</fullName>
    </submittedName>
</protein>
<evidence type="ECO:0000313" key="2">
    <source>
        <dbReference type="Proteomes" id="UP000821845"/>
    </source>
</evidence>